<dbReference type="InterPro" id="IPR000086">
    <property type="entry name" value="NUDIX_hydrolase_dom"/>
</dbReference>
<evidence type="ECO:0000256" key="11">
    <source>
        <dbReference type="ARBA" id="ARBA00036904"/>
    </source>
</evidence>
<gene>
    <name evidence="20" type="ORF">GCM10025791_08060</name>
</gene>
<evidence type="ECO:0000256" key="9">
    <source>
        <dbReference type="ARBA" id="ARBA00023204"/>
    </source>
</evidence>
<evidence type="ECO:0000256" key="1">
    <source>
        <dbReference type="ARBA" id="ARBA00001946"/>
    </source>
</evidence>
<dbReference type="PROSITE" id="PS51462">
    <property type="entry name" value="NUDIX"/>
    <property type="match status" value="1"/>
</dbReference>
<dbReference type="GO" id="GO:0044716">
    <property type="term" value="F:8-oxo-GDP phosphatase activity"/>
    <property type="evidence" value="ECO:0007669"/>
    <property type="project" value="TreeGrafter"/>
</dbReference>
<comment type="similarity">
    <text evidence="2">Belongs to the Nudix hydrolase family.</text>
</comment>
<dbReference type="GO" id="GO:0046872">
    <property type="term" value="F:metal ion binding"/>
    <property type="evidence" value="ECO:0007669"/>
    <property type="project" value="UniProtKB-KW"/>
</dbReference>
<feature type="binding site" evidence="17">
    <location>
        <position position="123"/>
    </location>
    <ligand>
        <name>8-oxo-dGTP</name>
        <dbReference type="ChEBI" id="CHEBI:77896"/>
    </ligand>
</feature>
<organism evidence="20 21">
    <name type="scientific">Halioxenophilus aromaticivorans</name>
    <dbReference type="NCBI Taxonomy" id="1306992"/>
    <lineage>
        <taxon>Bacteria</taxon>
        <taxon>Pseudomonadati</taxon>
        <taxon>Pseudomonadota</taxon>
        <taxon>Gammaproteobacteria</taxon>
        <taxon>Alteromonadales</taxon>
        <taxon>Alteromonadaceae</taxon>
        <taxon>Halioxenophilus</taxon>
    </lineage>
</organism>
<evidence type="ECO:0000256" key="17">
    <source>
        <dbReference type="PIRSR" id="PIRSR603561-1"/>
    </source>
</evidence>
<feature type="binding site" evidence="18">
    <location>
        <position position="41"/>
    </location>
    <ligand>
        <name>Mg(2+)</name>
        <dbReference type="ChEBI" id="CHEBI:18420"/>
    </ligand>
</feature>
<keyword evidence="8 18" id="KW-0460">Magnesium</keyword>
<proteinExistence type="inferred from homology"/>
<feature type="binding site" evidence="18">
    <location>
        <position position="61"/>
    </location>
    <ligand>
        <name>Mg(2+)</name>
        <dbReference type="ChEBI" id="CHEBI:18420"/>
    </ligand>
</feature>
<dbReference type="InterPro" id="IPR029119">
    <property type="entry name" value="MutY_C"/>
</dbReference>
<evidence type="ECO:0000256" key="7">
    <source>
        <dbReference type="ARBA" id="ARBA00022801"/>
    </source>
</evidence>
<dbReference type="FunFam" id="3.90.79.10:FF:000014">
    <property type="entry name" value="8-oxo-dGTP diphosphatase MutT"/>
    <property type="match status" value="1"/>
</dbReference>
<sequence length="136" mass="14993">MSQPAKKVVHVAVGVVVQNQCVLLAKRAQHQHQGGLWEFPGGKVEPNESVAHALTRELQEELAIQVENCQPLMEIRHDYSDKSVMLDVWVVDAFTGEPKGVEGQPLTWASAAELGDFDFPEANVAIVEKVRQLLQG</sequence>
<comment type="catalytic activity">
    <reaction evidence="10">
        <text>8-oxo-dGTP + H2O = 8-oxo-dGMP + diphosphate + H(+)</text>
        <dbReference type="Rhea" id="RHEA:31575"/>
        <dbReference type="ChEBI" id="CHEBI:15377"/>
        <dbReference type="ChEBI" id="CHEBI:15378"/>
        <dbReference type="ChEBI" id="CHEBI:33019"/>
        <dbReference type="ChEBI" id="CHEBI:63224"/>
        <dbReference type="ChEBI" id="CHEBI:77896"/>
        <dbReference type="EC" id="3.6.1.55"/>
    </reaction>
</comment>
<dbReference type="GO" id="GO:0008413">
    <property type="term" value="F:8-oxo-7,8-dihydroguanosine triphosphate pyrophosphatase activity"/>
    <property type="evidence" value="ECO:0007669"/>
    <property type="project" value="InterPro"/>
</dbReference>
<feature type="binding site" evidence="17">
    <location>
        <begin position="38"/>
        <end position="41"/>
    </location>
    <ligand>
        <name>8-oxo-dGTP</name>
        <dbReference type="ChEBI" id="CHEBI:77896"/>
    </ligand>
</feature>
<evidence type="ECO:0000256" key="5">
    <source>
        <dbReference type="ARBA" id="ARBA00022723"/>
    </source>
</evidence>
<dbReference type="NCBIfam" id="TIGR00586">
    <property type="entry name" value="mutt"/>
    <property type="match status" value="1"/>
</dbReference>
<evidence type="ECO:0000256" key="4">
    <source>
        <dbReference type="ARBA" id="ARBA00022705"/>
    </source>
</evidence>
<dbReference type="InterPro" id="IPR047127">
    <property type="entry name" value="MutT-like"/>
</dbReference>
<dbReference type="RefSeq" id="WP_345417429.1">
    <property type="nucleotide sequence ID" value="NZ_AP031496.1"/>
</dbReference>
<evidence type="ECO:0000256" key="14">
    <source>
        <dbReference type="ARBA" id="ARBA00041592"/>
    </source>
</evidence>
<comment type="caution">
    <text evidence="20">The sequence shown here is derived from an EMBL/GenBank/DDBJ whole genome shotgun (WGS) entry which is preliminary data.</text>
</comment>
<keyword evidence="6" id="KW-0227">DNA damage</keyword>
<dbReference type="PANTHER" id="PTHR47707">
    <property type="entry name" value="8-OXO-DGTP DIPHOSPHATASE"/>
    <property type="match status" value="1"/>
</dbReference>
<dbReference type="Proteomes" id="UP001409585">
    <property type="component" value="Unassembled WGS sequence"/>
</dbReference>
<dbReference type="GO" id="GO:0006260">
    <property type="term" value="P:DNA replication"/>
    <property type="evidence" value="ECO:0007669"/>
    <property type="project" value="UniProtKB-KW"/>
</dbReference>
<dbReference type="Pfam" id="PF14815">
    <property type="entry name" value="NUDIX_4"/>
    <property type="match status" value="1"/>
</dbReference>
<feature type="binding site" evidence="17">
    <location>
        <position position="27"/>
    </location>
    <ligand>
        <name>8-oxo-dGTP</name>
        <dbReference type="ChEBI" id="CHEBI:77896"/>
    </ligand>
</feature>
<dbReference type="Gene3D" id="3.90.79.10">
    <property type="entry name" value="Nucleoside Triphosphate Pyrophosphohydrolase"/>
    <property type="match status" value="1"/>
</dbReference>
<name>A0AAV3TYX9_9ALTE</name>
<evidence type="ECO:0000256" key="3">
    <source>
        <dbReference type="ARBA" id="ARBA00022457"/>
    </source>
</evidence>
<evidence type="ECO:0000256" key="18">
    <source>
        <dbReference type="PIRSR" id="PIRSR603561-2"/>
    </source>
</evidence>
<feature type="domain" description="Nudix hydrolase" evidence="19">
    <location>
        <begin position="6"/>
        <end position="132"/>
    </location>
</feature>
<dbReference type="EMBL" id="BAABLX010000007">
    <property type="protein sequence ID" value="GAA4933733.1"/>
    <property type="molecule type" value="Genomic_DNA"/>
</dbReference>
<keyword evidence="9" id="KW-0234">DNA repair</keyword>
<reference evidence="21" key="1">
    <citation type="journal article" date="2019" name="Int. J. Syst. Evol. Microbiol.">
        <title>The Global Catalogue of Microorganisms (GCM) 10K type strain sequencing project: providing services to taxonomists for standard genome sequencing and annotation.</title>
        <authorList>
            <consortium name="The Broad Institute Genomics Platform"/>
            <consortium name="The Broad Institute Genome Sequencing Center for Infectious Disease"/>
            <person name="Wu L."/>
            <person name="Ma J."/>
        </authorList>
    </citation>
    <scope>NUCLEOTIDE SEQUENCE [LARGE SCALE GENOMIC DNA]</scope>
    <source>
        <strain evidence="21">JCM 19134</strain>
    </source>
</reference>
<dbReference type="AlphaFoldDB" id="A0AAV3TYX9"/>
<keyword evidence="4" id="KW-0235">DNA replication</keyword>
<dbReference type="EC" id="3.6.1.55" evidence="12"/>
<evidence type="ECO:0000313" key="21">
    <source>
        <dbReference type="Proteomes" id="UP001409585"/>
    </source>
</evidence>
<dbReference type="InterPro" id="IPR015797">
    <property type="entry name" value="NUDIX_hydrolase-like_dom_sf"/>
</dbReference>
<evidence type="ECO:0000256" key="15">
    <source>
        <dbReference type="ARBA" id="ARBA00041979"/>
    </source>
</evidence>
<evidence type="ECO:0000256" key="16">
    <source>
        <dbReference type="ARBA" id="ARBA00042798"/>
    </source>
</evidence>
<dbReference type="PRINTS" id="PR00502">
    <property type="entry name" value="NUDIXFAMILY"/>
</dbReference>
<dbReference type="SUPFAM" id="SSF55811">
    <property type="entry name" value="Nudix"/>
    <property type="match status" value="1"/>
</dbReference>
<evidence type="ECO:0000256" key="2">
    <source>
        <dbReference type="ARBA" id="ARBA00005582"/>
    </source>
</evidence>
<comment type="catalytic activity">
    <reaction evidence="11">
        <text>8-oxo-GTP + H2O = 8-oxo-GMP + diphosphate + H(+)</text>
        <dbReference type="Rhea" id="RHEA:67616"/>
        <dbReference type="ChEBI" id="CHEBI:15377"/>
        <dbReference type="ChEBI" id="CHEBI:15378"/>
        <dbReference type="ChEBI" id="CHEBI:33019"/>
        <dbReference type="ChEBI" id="CHEBI:143553"/>
        <dbReference type="ChEBI" id="CHEBI:145694"/>
    </reaction>
</comment>
<evidence type="ECO:0000256" key="12">
    <source>
        <dbReference type="ARBA" id="ARBA00038905"/>
    </source>
</evidence>
<feature type="binding site" evidence="17">
    <location>
        <position position="32"/>
    </location>
    <ligand>
        <name>8-oxo-dGTP</name>
        <dbReference type="ChEBI" id="CHEBI:77896"/>
    </ligand>
</feature>
<keyword evidence="5 18" id="KW-0479">Metal-binding</keyword>
<evidence type="ECO:0000313" key="20">
    <source>
        <dbReference type="EMBL" id="GAA4933733.1"/>
    </source>
</evidence>
<dbReference type="InterPro" id="IPR020476">
    <property type="entry name" value="Nudix_hydrolase"/>
</dbReference>
<keyword evidence="3" id="KW-0515">Mutator protein</keyword>
<keyword evidence="21" id="KW-1185">Reference proteome</keyword>
<dbReference type="GO" id="GO:0035539">
    <property type="term" value="F:8-oxo-7,8-dihydrodeoxyguanosine triphosphate pyrophosphatase activity"/>
    <property type="evidence" value="ECO:0007669"/>
    <property type="project" value="UniProtKB-EC"/>
</dbReference>
<dbReference type="InterPro" id="IPR003561">
    <property type="entry name" value="Mutator_MutT"/>
</dbReference>
<evidence type="ECO:0000256" key="8">
    <source>
        <dbReference type="ARBA" id="ARBA00022842"/>
    </source>
</evidence>
<accession>A0AAV3TYX9</accession>
<dbReference type="GO" id="GO:0044715">
    <property type="term" value="F:8-oxo-dGDP phosphatase activity"/>
    <property type="evidence" value="ECO:0007669"/>
    <property type="project" value="TreeGrafter"/>
</dbReference>
<evidence type="ECO:0000256" key="10">
    <source>
        <dbReference type="ARBA" id="ARBA00035861"/>
    </source>
</evidence>
<protein>
    <recommendedName>
        <fullName evidence="13">8-oxo-dGTP diphosphatase</fullName>
        <ecNumber evidence="12">3.6.1.55</ecNumber>
    </recommendedName>
    <alternativeName>
        <fullName evidence="16">7,8-dihydro-8-oxoguanine-triphosphatase</fullName>
    </alternativeName>
    <alternativeName>
        <fullName evidence="15">Mutator protein MutT</fullName>
    </alternativeName>
    <alternativeName>
        <fullName evidence="14">dGTP pyrophosphohydrolase</fullName>
    </alternativeName>
</protein>
<evidence type="ECO:0000256" key="13">
    <source>
        <dbReference type="ARBA" id="ARBA00040794"/>
    </source>
</evidence>
<dbReference type="GO" id="GO:0006281">
    <property type="term" value="P:DNA repair"/>
    <property type="evidence" value="ECO:0007669"/>
    <property type="project" value="UniProtKB-KW"/>
</dbReference>
<dbReference type="PANTHER" id="PTHR47707:SF1">
    <property type="entry name" value="NUDIX HYDROLASE FAMILY PROTEIN"/>
    <property type="match status" value="1"/>
</dbReference>
<evidence type="ECO:0000256" key="6">
    <source>
        <dbReference type="ARBA" id="ARBA00022763"/>
    </source>
</evidence>
<comment type="cofactor">
    <cofactor evidence="1 18">
        <name>Mg(2+)</name>
        <dbReference type="ChEBI" id="CHEBI:18420"/>
    </cofactor>
</comment>
<keyword evidence="7" id="KW-0378">Hydrolase</keyword>
<evidence type="ECO:0000259" key="19">
    <source>
        <dbReference type="PROSITE" id="PS51462"/>
    </source>
</evidence>
<dbReference type="CDD" id="cd03425">
    <property type="entry name" value="NUDIX_MutT_NudA_like"/>
    <property type="match status" value="1"/>
</dbReference>